<evidence type="ECO:0000256" key="4">
    <source>
        <dbReference type="ARBA" id="ARBA00016225"/>
    </source>
</evidence>
<dbReference type="GO" id="GO:0005634">
    <property type="term" value="C:nucleus"/>
    <property type="evidence" value="ECO:0007669"/>
    <property type="project" value="UniProtKB-SubCell"/>
</dbReference>
<dbReference type="CTD" id="10775"/>
<dbReference type="InterPro" id="IPR002730">
    <property type="entry name" value="Rpp29/RNP1"/>
</dbReference>
<dbReference type="GO" id="GO:0033204">
    <property type="term" value="F:ribonuclease P RNA binding"/>
    <property type="evidence" value="ECO:0007669"/>
    <property type="project" value="InterPro"/>
</dbReference>
<dbReference type="GO" id="GO:0006364">
    <property type="term" value="P:rRNA processing"/>
    <property type="evidence" value="ECO:0007669"/>
    <property type="project" value="TreeGrafter"/>
</dbReference>
<proteinExistence type="inferred from homology"/>
<dbReference type="InterPro" id="IPR036980">
    <property type="entry name" value="RNase_P/MRP_Rpp29_sf"/>
</dbReference>
<dbReference type="GO" id="GO:0030677">
    <property type="term" value="C:ribonuclease P complex"/>
    <property type="evidence" value="ECO:0007669"/>
    <property type="project" value="InterPro"/>
</dbReference>
<comment type="subunit">
    <text evidence="5">Component of nuclear RNase P and RNase MRP ribonucleoproteins. RNase P consists of a catalytic RNA moiety and 10 different protein chains; POP1, POP4, POP5, POP7, RPP14, RPP21, RPP25, RPP30, RPP38 and RPP40. Within the RNase P complex, POP1, POP7 and RPP25 form the 'finger' subcomplex, POP5, RPP14, RPP40 and homodimeric RPP30 form the 'palm' subcomplex, and RPP21, POP4 and RPP38 form the 'wrist' subcomplex. All subunits of the RNase P complex interact with the catalytic RNA. Several subunits of RNase P are also part of the RNase MRP complex. RNase MRP consists of a catalytic RNA moiety and about 8 protein subunits; POP1, POP7, RPP25, RPP30, RPP38, RPP40 and possibly also POP4 and POP5.</text>
</comment>
<evidence type="ECO:0000256" key="1">
    <source>
        <dbReference type="ARBA" id="ARBA00002435"/>
    </source>
</evidence>
<accession>A0A9B2JYV6</accession>
<comment type="similarity">
    <text evidence="3">Belongs to the eukaryotic/archaeal RNase P protein component 1 family.</text>
</comment>
<dbReference type="GeneID" id="100645474"/>
<dbReference type="PANTHER" id="PTHR13348">
    <property type="entry name" value="RIBONUCLEASE P SUBUNIT P29"/>
    <property type="match status" value="1"/>
</dbReference>
<dbReference type="InterPro" id="IPR016848">
    <property type="entry name" value="RNase_P/MRP_Rpp29-subunit"/>
</dbReference>
<sequence length="262" mass="30334">MSNMRFNMVNLTLYIYTEPRLQTRSVHTCHDCRRLSTQVVKSICLTLPKSITKQISTCENSEQYITNFLQNALPSSDIGSVADELRKSLIFAKHKNKWNKKKRCQGKLLTSRKRMQLGLRKISCKSDMKYTALLPLNQLWLNYMEQVLGSKFFNNIPKDSTDPNWEYVNQQLIKADFHGAEISIVGSKCPSLVGLNGIVVQDTKNIFRICGRDNIMRTIPKDNVIINIYLKNIKLEFFGKDLSIRPTERTIKKFKCGRIYEL</sequence>
<evidence type="ECO:0000256" key="2">
    <source>
        <dbReference type="ARBA" id="ARBA00004123"/>
    </source>
</evidence>
<dbReference type="OrthoDB" id="124041at2759"/>
<dbReference type="SUPFAM" id="SSF101744">
    <property type="entry name" value="Rof/RNase P subunit-like"/>
    <property type="match status" value="1"/>
</dbReference>
<keyword evidence="6" id="KW-1185">Reference proteome</keyword>
<dbReference type="SMART" id="SM00538">
    <property type="entry name" value="POP4"/>
    <property type="match status" value="1"/>
</dbReference>
<evidence type="ECO:0000256" key="5">
    <source>
        <dbReference type="ARBA" id="ARBA00046486"/>
    </source>
</evidence>
<name>A0A9B2JYV6_BOMTE</name>
<organism evidence="6 7">
    <name type="scientific">Bombus terrestris</name>
    <name type="common">Buff-tailed bumblebee</name>
    <name type="synonym">Apis terrestris</name>
    <dbReference type="NCBI Taxonomy" id="30195"/>
    <lineage>
        <taxon>Eukaryota</taxon>
        <taxon>Metazoa</taxon>
        <taxon>Ecdysozoa</taxon>
        <taxon>Arthropoda</taxon>
        <taxon>Hexapoda</taxon>
        <taxon>Insecta</taxon>
        <taxon>Pterygota</taxon>
        <taxon>Neoptera</taxon>
        <taxon>Endopterygota</taxon>
        <taxon>Hymenoptera</taxon>
        <taxon>Apocrita</taxon>
        <taxon>Aculeata</taxon>
        <taxon>Apoidea</taxon>
        <taxon>Anthophila</taxon>
        <taxon>Apidae</taxon>
        <taxon>Bombus</taxon>
        <taxon>Bombus</taxon>
    </lineage>
</organism>
<gene>
    <name evidence="7" type="primary">LOC100645474</name>
</gene>
<dbReference type="Proteomes" id="UP000835206">
    <property type="component" value="Chromosome 4"/>
</dbReference>
<dbReference type="GO" id="GO:0001682">
    <property type="term" value="P:tRNA 5'-leader removal"/>
    <property type="evidence" value="ECO:0007669"/>
    <property type="project" value="InterPro"/>
</dbReference>
<evidence type="ECO:0000313" key="7">
    <source>
        <dbReference type="RefSeq" id="XP_012174194.2"/>
    </source>
</evidence>
<dbReference type="Gene3D" id="2.30.30.210">
    <property type="entry name" value="Ribonuclease P/MRP, subunit p29"/>
    <property type="match status" value="1"/>
</dbReference>
<reference evidence="7" key="1">
    <citation type="submission" date="2025-08" db="UniProtKB">
        <authorList>
            <consortium name="RefSeq"/>
        </authorList>
    </citation>
    <scope>IDENTIFICATION</scope>
</reference>
<comment type="subcellular location">
    <subcellularLocation>
        <location evidence="2">Nucleus</location>
    </subcellularLocation>
</comment>
<dbReference type="GO" id="GO:0000172">
    <property type="term" value="C:ribonuclease MRP complex"/>
    <property type="evidence" value="ECO:0007669"/>
    <property type="project" value="InterPro"/>
</dbReference>
<dbReference type="InterPro" id="IPR023534">
    <property type="entry name" value="Rof/RNase_P-like"/>
</dbReference>
<dbReference type="Pfam" id="PF01868">
    <property type="entry name" value="RNase_P-MRP_p29"/>
    <property type="match status" value="1"/>
</dbReference>
<evidence type="ECO:0000256" key="3">
    <source>
        <dbReference type="ARBA" id="ARBA00006181"/>
    </source>
</evidence>
<dbReference type="AlphaFoldDB" id="A0A9B2JYV6"/>
<evidence type="ECO:0000313" key="6">
    <source>
        <dbReference type="Proteomes" id="UP000835206"/>
    </source>
</evidence>
<dbReference type="PANTHER" id="PTHR13348:SF0">
    <property type="entry name" value="RIBONUCLEASE P PROTEIN SUBUNIT P29"/>
    <property type="match status" value="1"/>
</dbReference>
<dbReference type="RefSeq" id="XP_012174194.2">
    <property type="nucleotide sequence ID" value="XM_012318804.3"/>
</dbReference>
<comment type="function">
    <text evidence="1">Component of ribonuclease P, a ribonucleoprotein complex that generates mature tRNA molecules by cleaving their 5'-ends.</text>
</comment>
<protein>
    <recommendedName>
        <fullName evidence="4">Ribonuclease P protein subunit p29</fullName>
    </recommendedName>
</protein>